<dbReference type="EMBL" id="JAZGQO010000018">
    <property type="protein sequence ID" value="KAK6167174.1"/>
    <property type="molecule type" value="Genomic_DNA"/>
</dbReference>
<sequence length="95" mass="10633">MGDDNKLNPTDWGWELCGETLFPRRMDTPLTPPHLLKVVRCTCKGECATKKCSCRRYGLECTNVCASCKGETCANSSSPVVLDEDELEETVWMDL</sequence>
<gene>
    <name evidence="1" type="ORF">SNE40_021269</name>
</gene>
<protein>
    <recommendedName>
        <fullName evidence="3">Tesmin/TSO1-like CXC domain-containing protein</fullName>
    </recommendedName>
</protein>
<evidence type="ECO:0000313" key="2">
    <source>
        <dbReference type="Proteomes" id="UP001347796"/>
    </source>
</evidence>
<reference evidence="1 2" key="1">
    <citation type="submission" date="2024-01" db="EMBL/GenBank/DDBJ databases">
        <title>The genome of the rayed Mediterranean limpet Patella caerulea (Linnaeus, 1758).</title>
        <authorList>
            <person name="Anh-Thu Weber A."/>
            <person name="Halstead-Nussloch G."/>
        </authorList>
    </citation>
    <scope>NUCLEOTIDE SEQUENCE [LARGE SCALE GENOMIC DNA]</scope>
    <source>
        <strain evidence="1">AATW-2023a</strain>
        <tissue evidence="1">Whole specimen</tissue>
    </source>
</reference>
<dbReference type="AlphaFoldDB" id="A0AAN8GIK6"/>
<accession>A0AAN8GIK6</accession>
<proteinExistence type="predicted"/>
<dbReference type="Proteomes" id="UP001347796">
    <property type="component" value="Unassembled WGS sequence"/>
</dbReference>
<keyword evidence="2" id="KW-1185">Reference proteome</keyword>
<organism evidence="1 2">
    <name type="scientific">Patella caerulea</name>
    <name type="common">Rayed Mediterranean limpet</name>
    <dbReference type="NCBI Taxonomy" id="87958"/>
    <lineage>
        <taxon>Eukaryota</taxon>
        <taxon>Metazoa</taxon>
        <taxon>Spiralia</taxon>
        <taxon>Lophotrochozoa</taxon>
        <taxon>Mollusca</taxon>
        <taxon>Gastropoda</taxon>
        <taxon>Patellogastropoda</taxon>
        <taxon>Patelloidea</taxon>
        <taxon>Patellidae</taxon>
        <taxon>Patella</taxon>
    </lineage>
</organism>
<evidence type="ECO:0008006" key="3">
    <source>
        <dbReference type="Google" id="ProtNLM"/>
    </source>
</evidence>
<comment type="caution">
    <text evidence="1">The sequence shown here is derived from an EMBL/GenBank/DDBJ whole genome shotgun (WGS) entry which is preliminary data.</text>
</comment>
<name>A0AAN8GIK6_PATCE</name>
<evidence type="ECO:0000313" key="1">
    <source>
        <dbReference type="EMBL" id="KAK6167174.1"/>
    </source>
</evidence>